<keyword evidence="6" id="KW-1185">Reference proteome</keyword>
<feature type="non-terminal residue" evidence="7">
    <location>
        <position position="1"/>
    </location>
</feature>
<evidence type="ECO:0000256" key="5">
    <source>
        <dbReference type="SAM" id="Phobius"/>
    </source>
</evidence>
<keyword evidence="2" id="KW-0813">Transport</keyword>
<dbReference type="SUPFAM" id="SSF64356">
    <property type="entry name" value="SNARE-like"/>
    <property type="match status" value="1"/>
</dbReference>
<dbReference type="GeneID" id="113147185"/>
<dbReference type="Proteomes" id="UP000515125">
    <property type="component" value="Unplaced"/>
</dbReference>
<dbReference type="InterPro" id="IPR050431">
    <property type="entry name" value="Adaptor_comp_med_subunit"/>
</dbReference>
<sequence>AAAAAAAAAWLAAAATAGAGLASATAAATATAWLAVAAAAGLAAAACGLTAATWFAAVAAGSEAPPVFTVGGLSFAFLRRSGLLFVLVTQQNPSPSLLIEVLLRIVKAIKDFCGVLSEEVVRRNFVLIYELLDEVCDCGYPQQSATESLKSAIHSEAVLIEPQPPKTPAPTPGL</sequence>
<dbReference type="InterPro" id="IPR011012">
    <property type="entry name" value="Longin-like_dom_sf"/>
</dbReference>
<dbReference type="AlphaFoldDB" id="A0A6P6RZX3"/>
<dbReference type="PANTHER" id="PTHR10529">
    <property type="entry name" value="AP COMPLEX SUBUNIT MU"/>
    <property type="match status" value="1"/>
</dbReference>
<keyword evidence="5" id="KW-1133">Transmembrane helix</keyword>
<gene>
    <name evidence="7" type="primary">LOC113147185</name>
</gene>
<dbReference type="Gene3D" id="3.30.450.60">
    <property type="match status" value="1"/>
</dbReference>
<evidence type="ECO:0000256" key="3">
    <source>
        <dbReference type="ARBA" id="ARBA00022927"/>
    </source>
</evidence>
<feature type="transmembrane region" description="Helical" evidence="5">
    <location>
        <begin position="32"/>
        <end position="55"/>
    </location>
</feature>
<accession>A0A6P6RZX3</accession>
<organism evidence="6 7">
    <name type="scientific">Cyclospora cayetanensis</name>
    <dbReference type="NCBI Taxonomy" id="88456"/>
    <lineage>
        <taxon>Eukaryota</taxon>
        <taxon>Sar</taxon>
        <taxon>Alveolata</taxon>
        <taxon>Apicomplexa</taxon>
        <taxon>Conoidasida</taxon>
        <taxon>Coccidia</taxon>
        <taxon>Eucoccidiorida</taxon>
        <taxon>Eimeriorina</taxon>
        <taxon>Eimeriidae</taxon>
        <taxon>Cyclospora</taxon>
    </lineage>
</organism>
<protein>
    <submittedName>
        <fullName evidence="7">AP-4 complex subunit mu-like</fullName>
    </submittedName>
</protein>
<reference evidence="7" key="1">
    <citation type="submission" date="2025-08" db="UniProtKB">
        <authorList>
            <consortium name="RefSeq"/>
        </authorList>
    </citation>
    <scope>IDENTIFICATION</scope>
</reference>
<dbReference type="GO" id="GO:0015031">
    <property type="term" value="P:protein transport"/>
    <property type="evidence" value="ECO:0007669"/>
    <property type="project" value="UniProtKB-KW"/>
</dbReference>
<evidence type="ECO:0000256" key="4">
    <source>
        <dbReference type="ARBA" id="ARBA00023136"/>
    </source>
</evidence>
<keyword evidence="5" id="KW-0812">Transmembrane</keyword>
<evidence type="ECO:0000256" key="1">
    <source>
        <dbReference type="ARBA" id="ARBA00004308"/>
    </source>
</evidence>
<name>A0A6P6RZX3_9EIME</name>
<dbReference type="RefSeq" id="XP_026192655.1">
    <property type="nucleotide sequence ID" value="XM_026336870.1"/>
</dbReference>
<keyword evidence="3" id="KW-0653">Protein transport</keyword>
<dbReference type="OrthoDB" id="10259133at2759"/>
<keyword evidence="4 5" id="KW-0472">Membrane</keyword>
<evidence type="ECO:0000313" key="6">
    <source>
        <dbReference type="Proteomes" id="UP000515125"/>
    </source>
</evidence>
<comment type="subcellular location">
    <subcellularLocation>
        <location evidence="1">Endomembrane system</location>
    </subcellularLocation>
</comment>
<evidence type="ECO:0000313" key="7">
    <source>
        <dbReference type="RefSeq" id="XP_026192655.1"/>
    </source>
</evidence>
<proteinExistence type="predicted"/>
<evidence type="ECO:0000256" key="2">
    <source>
        <dbReference type="ARBA" id="ARBA00022448"/>
    </source>
</evidence>
<dbReference type="GO" id="GO:0012505">
    <property type="term" value="C:endomembrane system"/>
    <property type="evidence" value="ECO:0007669"/>
    <property type="project" value="UniProtKB-SubCell"/>
</dbReference>
<dbReference type="FunFam" id="3.30.450.60:FF:000002">
    <property type="entry name" value="AP-2 complex subunit mu, putative"/>
    <property type="match status" value="1"/>
</dbReference>